<dbReference type="CDD" id="cd11372">
    <property type="entry name" value="RNase_PH_RRP46"/>
    <property type="match status" value="1"/>
</dbReference>
<evidence type="ECO:0000259" key="6">
    <source>
        <dbReference type="Pfam" id="PF01138"/>
    </source>
</evidence>
<organism evidence="8 9">
    <name type="scientific">Trichogramma brassicae</name>
    <dbReference type="NCBI Taxonomy" id="86971"/>
    <lineage>
        <taxon>Eukaryota</taxon>
        <taxon>Metazoa</taxon>
        <taxon>Ecdysozoa</taxon>
        <taxon>Arthropoda</taxon>
        <taxon>Hexapoda</taxon>
        <taxon>Insecta</taxon>
        <taxon>Pterygota</taxon>
        <taxon>Neoptera</taxon>
        <taxon>Endopterygota</taxon>
        <taxon>Hymenoptera</taxon>
        <taxon>Apocrita</taxon>
        <taxon>Proctotrupomorpha</taxon>
        <taxon>Chalcidoidea</taxon>
        <taxon>Trichogrammatidae</taxon>
        <taxon>Trichogramma</taxon>
    </lineage>
</organism>
<dbReference type="GO" id="GO:0016075">
    <property type="term" value="P:rRNA catabolic process"/>
    <property type="evidence" value="ECO:0007669"/>
    <property type="project" value="TreeGrafter"/>
</dbReference>
<evidence type="ECO:0000259" key="7">
    <source>
        <dbReference type="Pfam" id="PF03725"/>
    </source>
</evidence>
<dbReference type="SUPFAM" id="SSF54211">
    <property type="entry name" value="Ribosomal protein S5 domain 2-like"/>
    <property type="match status" value="1"/>
</dbReference>
<comment type="subcellular location">
    <subcellularLocation>
        <location evidence="1">Nucleus</location>
    </subcellularLocation>
</comment>
<dbReference type="GO" id="GO:0005730">
    <property type="term" value="C:nucleolus"/>
    <property type="evidence" value="ECO:0007669"/>
    <property type="project" value="TreeGrafter"/>
</dbReference>
<dbReference type="AlphaFoldDB" id="A0A6H5IGL4"/>
<dbReference type="PANTHER" id="PTHR11953">
    <property type="entry name" value="EXOSOME COMPLEX COMPONENT"/>
    <property type="match status" value="1"/>
</dbReference>
<dbReference type="GO" id="GO:0006364">
    <property type="term" value="P:rRNA processing"/>
    <property type="evidence" value="ECO:0007669"/>
    <property type="project" value="UniProtKB-KW"/>
</dbReference>
<dbReference type="Proteomes" id="UP000479190">
    <property type="component" value="Unassembled WGS sequence"/>
</dbReference>
<keyword evidence="5" id="KW-0539">Nucleus</keyword>
<dbReference type="GO" id="GO:0000177">
    <property type="term" value="C:cytoplasmic exosome (RNase complex)"/>
    <property type="evidence" value="ECO:0007669"/>
    <property type="project" value="TreeGrafter"/>
</dbReference>
<dbReference type="InterPro" id="IPR020568">
    <property type="entry name" value="Ribosomal_Su5_D2-typ_SF"/>
</dbReference>
<gene>
    <name evidence="8" type="ORF">TBRA_LOCUS5759</name>
</gene>
<feature type="domain" description="Exoribonuclease phosphorolytic" evidence="6">
    <location>
        <begin position="29"/>
        <end position="88"/>
    </location>
</feature>
<dbReference type="InterPro" id="IPR050080">
    <property type="entry name" value="RNase_PH"/>
</dbReference>
<protein>
    <submittedName>
        <fullName evidence="8">Uncharacterized protein</fullName>
    </submittedName>
</protein>
<evidence type="ECO:0000313" key="8">
    <source>
        <dbReference type="EMBL" id="CAB0033861.1"/>
    </source>
</evidence>
<dbReference type="InterPro" id="IPR001247">
    <property type="entry name" value="ExoRNase_PH_dom1"/>
</dbReference>
<dbReference type="Gene3D" id="3.30.230.70">
    <property type="entry name" value="GHMP Kinase, N-terminal domain"/>
    <property type="match status" value="1"/>
</dbReference>
<evidence type="ECO:0000313" key="9">
    <source>
        <dbReference type="Proteomes" id="UP000479190"/>
    </source>
</evidence>
<comment type="similarity">
    <text evidence="2">Belongs to the RNase PH family.</text>
</comment>
<evidence type="ECO:0000256" key="3">
    <source>
        <dbReference type="ARBA" id="ARBA00022552"/>
    </source>
</evidence>
<keyword evidence="3" id="KW-0698">rRNA processing</keyword>
<dbReference type="GO" id="GO:0034475">
    <property type="term" value="P:U4 snRNA 3'-end processing"/>
    <property type="evidence" value="ECO:0007669"/>
    <property type="project" value="TreeGrafter"/>
</dbReference>
<dbReference type="GO" id="GO:0071051">
    <property type="term" value="P:poly(A)-dependent snoRNA 3'-end processing"/>
    <property type="evidence" value="ECO:0007669"/>
    <property type="project" value="TreeGrafter"/>
</dbReference>
<evidence type="ECO:0000256" key="5">
    <source>
        <dbReference type="ARBA" id="ARBA00023242"/>
    </source>
</evidence>
<dbReference type="SUPFAM" id="SSF55666">
    <property type="entry name" value="Ribonuclease PH domain 2-like"/>
    <property type="match status" value="1"/>
</dbReference>
<proteinExistence type="inferred from homology"/>
<dbReference type="Pfam" id="PF01138">
    <property type="entry name" value="RNase_PH"/>
    <property type="match status" value="1"/>
</dbReference>
<dbReference type="PANTHER" id="PTHR11953:SF1">
    <property type="entry name" value="EXOSOME COMPLEX COMPONENT RRP46"/>
    <property type="match status" value="1"/>
</dbReference>
<dbReference type="EMBL" id="CADCXV010000727">
    <property type="protein sequence ID" value="CAB0033861.1"/>
    <property type="molecule type" value="Genomic_DNA"/>
</dbReference>
<dbReference type="GO" id="GO:0071028">
    <property type="term" value="P:nuclear mRNA surveillance"/>
    <property type="evidence" value="ECO:0007669"/>
    <property type="project" value="TreeGrafter"/>
</dbReference>
<name>A0A6H5IGL4_9HYME</name>
<dbReference type="GO" id="GO:0003723">
    <property type="term" value="F:RNA binding"/>
    <property type="evidence" value="ECO:0007669"/>
    <property type="project" value="TreeGrafter"/>
</dbReference>
<dbReference type="InterPro" id="IPR027408">
    <property type="entry name" value="PNPase/RNase_PH_dom_sf"/>
</dbReference>
<reference evidence="8 9" key="1">
    <citation type="submission" date="2020-02" db="EMBL/GenBank/DDBJ databases">
        <authorList>
            <person name="Ferguson B K."/>
        </authorList>
    </citation>
    <scope>NUCLEOTIDE SEQUENCE [LARGE SCALE GENOMIC DNA]</scope>
</reference>
<sequence>MSPVECSFRPMACELNYLSNSDGSAFLKQGDEGQLIRLFINKTCESALLTSLHPSTMIQISIEELEDNGSLLACILNSSCLALINSGLAMKYTFAAVCCMIDEESNNIILDPNTLHLKKAKAVFTFVFDSVKKELITCQSNGSFKEEELLTSIKKCREAVHHIFEFYRDMVKQYATAI</sequence>
<accession>A0A6H5IGL4</accession>
<evidence type="ECO:0000256" key="4">
    <source>
        <dbReference type="ARBA" id="ARBA00022835"/>
    </source>
</evidence>
<evidence type="ECO:0000256" key="1">
    <source>
        <dbReference type="ARBA" id="ARBA00004123"/>
    </source>
</evidence>
<feature type="domain" description="Exoribonuclease phosphorolytic" evidence="7">
    <location>
        <begin position="95"/>
        <end position="153"/>
    </location>
</feature>
<dbReference type="OrthoDB" id="27298at2759"/>
<evidence type="ECO:0000256" key="2">
    <source>
        <dbReference type="ARBA" id="ARBA00006678"/>
    </source>
</evidence>
<dbReference type="InterPro" id="IPR015847">
    <property type="entry name" value="ExoRNase_PH_dom2"/>
</dbReference>
<keyword evidence="9" id="KW-1185">Reference proteome</keyword>
<dbReference type="GO" id="GO:0000176">
    <property type="term" value="C:nuclear exosome (RNase complex)"/>
    <property type="evidence" value="ECO:0007669"/>
    <property type="project" value="TreeGrafter"/>
</dbReference>
<dbReference type="Pfam" id="PF03725">
    <property type="entry name" value="RNase_PH_C"/>
    <property type="match status" value="1"/>
</dbReference>
<keyword evidence="4" id="KW-0271">Exosome</keyword>
<dbReference type="InterPro" id="IPR036345">
    <property type="entry name" value="ExoRNase_PH_dom2_sf"/>
</dbReference>